<proteinExistence type="predicted"/>
<keyword evidence="2" id="KW-1185">Reference proteome</keyword>
<name>A0A6A5WFU1_9PLEO</name>
<protein>
    <recommendedName>
        <fullName evidence="3">HTH psq-type domain-containing protein</fullName>
    </recommendedName>
</protein>
<accession>A0A6A5WFU1</accession>
<sequence>MSALQYRAEEEWIQQALRYISTKSDVKISEIARMYRVDYHHLQRRVKGVPS</sequence>
<organism evidence="1 2">
    <name type="scientific">Amniculicola lignicola CBS 123094</name>
    <dbReference type="NCBI Taxonomy" id="1392246"/>
    <lineage>
        <taxon>Eukaryota</taxon>
        <taxon>Fungi</taxon>
        <taxon>Dikarya</taxon>
        <taxon>Ascomycota</taxon>
        <taxon>Pezizomycotina</taxon>
        <taxon>Dothideomycetes</taxon>
        <taxon>Pleosporomycetidae</taxon>
        <taxon>Pleosporales</taxon>
        <taxon>Amniculicolaceae</taxon>
        <taxon>Amniculicola</taxon>
    </lineage>
</organism>
<reference evidence="1" key="1">
    <citation type="journal article" date="2020" name="Stud. Mycol.">
        <title>101 Dothideomycetes genomes: a test case for predicting lifestyles and emergence of pathogens.</title>
        <authorList>
            <person name="Haridas S."/>
            <person name="Albert R."/>
            <person name="Binder M."/>
            <person name="Bloem J."/>
            <person name="Labutti K."/>
            <person name="Salamov A."/>
            <person name="Andreopoulos B."/>
            <person name="Baker S."/>
            <person name="Barry K."/>
            <person name="Bills G."/>
            <person name="Bluhm B."/>
            <person name="Cannon C."/>
            <person name="Castanera R."/>
            <person name="Culley D."/>
            <person name="Daum C."/>
            <person name="Ezra D."/>
            <person name="Gonzalez J."/>
            <person name="Henrissat B."/>
            <person name="Kuo A."/>
            <person name="Liang C."/>
            <person name="Lipzen A."/>
            <person name="Lutzoni F."/>
            <person name="Magnuson J."/>
            <person name="Mondo S."/>
            <person name="Nolan M."/>
            <person name="Ohm R."/>
            <person name="Pangilinan J."/>
            <person name="Park H.-J."/>
            <person name="Ramirez L."/>
            <person name="Alfaro M."/>
            <person name="Sun H."/>
            <person name="Tritt A."/>
            <person name="Yoshinaga Y."/>
            <person name="Zwiers L.-H."/>
            <person name="Turgeon B."/>
            <person name="Goodwin S."/>
            <person name="Spatafora J."/>
            <person name="Crous P."/>
            <person name="Grigoriev I."/>
        </authorList>
    </citation>
    <scope>NUCLEOTIDE SEQUENCE</scope>
    <source>
        <strain evidence="1">CBS 123094</strain>
    </source>
</reference>
<dbReference type="OrthoDB" id="3794134at2759"/>
<evidence type="ECO:0000313" key="2">
    <source>
        <dbReference type="Proteomes" id="UP000799779"/>
    </source>
</evidence>
<evidence type="ECO:0008006" key="3">
    <source>
        <dbReference type="Google" id="ProtNLM"/>
    </source>
</evidence>
<dbReference type="EMBL" id="ML977588">
    <property type="protein sequence ID" value="KAF2000492.1"/>
    <property type="molecule type" value="Genomic_DNA"/>
</dbReference>
<dbReference type="Proteomes" id="UP000799779">
    <property type="component" value="Unassembled WGS sequence"/>
</dbReference>
<gene>
    <name evidence="1" type="ORF">P154DRAFT_434703</name>
</gene>
<evidence type="ECO:0000313" key="1">
    <source>
        <dbReference type="EMBL" id="KAF2000492.1"/>
    </source>
</evidence>
<dbReference type="AlphaFoldDB" id="A0A6A5WFU1"/>